<evidence type="ECO:0000256" key="3">
    <source>
        <dbReference type="ARBA" id="ARBA00006958"/>
    </source>
</evidence>
<dbReference type="AlphaFoldDB" id="A0AAP0RHT6"/>
<comment type="cofactor">
    <cofactor evidence="1">
        <name>a divalent metal cation</name>
        <dbReference type="ChEBI" id="CHEBI:60240"/>
    </cofactor>
</comment>
<reference evidence="12 13" key="1">
    <citation type="journal article" date="2024" name="Plant J.">
        <title>Genome sequences and population genomics reveal climatic adaptation and genomic divergence between two closely related sweetgum species.</title>
        <authorList>
            <person name="Xu W.Q."/>
            <person name="Ren C.Q."/>
            <person name="Zhang X.Y."/>
            <person name="Comes H.P."/>
            <person name="Liu X.H."/>
            <person name="Li Y.G."/>
            <person name="Kettle C.J."/>
            <person name="Jalonen R."/>
            <person name="Gaisberger H."/>
            <person name="Ma Y.Z."/>
            <person name="Qiu Y.X."/>
        </authorList>
    </citation>
    <scope>NUCLEOTIDE SEQUENCE [LARGE SCALE GENOMIC DNA]</scope>
    <source>
        <strain evidence="12">Hangzhou</strain>
    </source>
</reference>
<proteinExistence type="inferred from homology"/>
<comment type="caution">
    <text evidence="12">The sequence shown here is derived from an EMBL/GenBank/DDBJ whole genome shotgun (WGS) entry which is preliminary data.</text>
</comment>
<dbReference type="PANTHER" id="PTHR22930:SF281">
    <property type="entry name" value="NUCLEASE"/>
    <property type="match status" value="1"/>
</dbReference>
<dbReference type="InterPro" id="IPR045249">
    <property type="entry name" value="HARBI1-like"/>
</dbReference>
<evidence type="ECO:0000256" key="7">
    <source>
        <dbReference type="ARBA" id="ARBA00023242"/>
    </source>
</evidence>
<evidence type="ECO:0000259" key="9">
    <source>
        <dbReference type="Pfam" id="PF12776"/>
    </source>
</evidence>
<evidence type="ECO:0000256" key="1">
    <source>
        <dbReference type="ARBA" id="ARBA00001968"/>
    </source>
</evidence>
<evidence type="ECO:0000313" key="12">
    <source>
        <dbReference type="EMBL" id="KAK9278129.1"/>
    </source>
</evidence>
<sequence length="669" mass="77340">MDGHLIHVNCKRKRNEEEDSEEMDVIVFTLSVIIAGLSWLYIDDFIPREPSYDWDHERRCYLNRLFRGSEKECIDQLRVSKQGFANLYKVLREKGKLTRTKNVSIEEAVAMFLHILAHNLKYRVIHLNFYRSKETISRQFNRVLSAVLRITKDYLKLHEYVLNESDAGRWKWFENCLGALDGSHIQVTVSAEVRPRYRNRKGDISTNMLGACSPDLIFIYVLPGWEGSASDSRVLRDAICRHHRLHVPNDKYYLVDAGYTNGPGFLAPYRGTRYHLNEWTSNTPANYKELFNLRHTVARNAIERSFGVLKKRWSILRTRSFFDINTQIRIINACCVLHNFIRIEQYHDPILAAQDSRIIAKVDRALYSQQVTQENVTTGDEITCVKVTKQWTAFRDMLANKMFDDYRARRGDGGWKPYAYNSCSSVLSTQFAKAITPDDVRHRVKLWKKYYGIVSDILAQSGFNWDASKEMITVDEEPAWKDYIKSHKDAKQFRWKVIPNWDDIVDLCAKDRATGEGAKTGLDEIEILGIEDVNDSESVSGEDVVKDFATGSNSNNPDSFENSDKKRCQSTSTSVMAPTKKKGGDKKEIKNSLGRLASSLEEYLHSKANTLSVDEVYEVVSAIPDLEEEVFYKACNWLIENEKSFHLLKKFPNDKKKNYLLTSMPREKK</sequence>
<dbReference type="GO" id="GO:0005634">
    <property type="term" value="C:nucleus"/>
    <property type="evidence" value="ECO:0007669"/>
    <property type="project" value="UniProtKB-SubCell"/>
</dbReference>
<dbReference type="GO" id="GO:0004518">
    <property type="term" value="F:nuclease activity"/>
    <property type="evidence" value="ECO:0007669"/>
    <property type="project" value="UniProtKB-KW"/>
</dbReference>
<comment type="subcellular location">
    <subcellularLocation>
        <location evidence="2">Nucleus</location>
    </subcellularLocation>
</comment>
<feature type="domain" description="Myb/SANT-like" evidence="9">
    <location>
        <begin position="394"/>
        <end position="483"/>
    </location>
</feature>
<dbReference type="Pfam" id="PF12776">
    <property type="entry name" value="Myb_DNA-bind_3"/>
    <property type="match status" value="1"/>
</dbReference>
<dbReference type="Pfam" id="PF26138">
    <property type="entry name" value="DUF8040"/>
    <property type="match status" value="1"/>
</dbReference>
<keyword evidence="7" id="KW-0539">Nucleus</keyword>
<keyword evidence="6" id="KW-0378">Hydrolase</keyword>
<feature type="domain" description="DDE Tnp4" evidence="10">
    <location>
        <begin position="180"/>
        <end position="339"/>
    </location>
</feature>
<evidence type="ECO:0000256" key="5">
    <source>
        <dbReference type="ARBA" id="ARBA00022723"/>
    </source>
</evidence>
<dbReference type="Pfam" id="PF13359">
    <property type="entry name" value="DDE_Tnp_4"/>
    <property type="match status" value="1"/>
</dbReference>
<dbReference type="GO" id="GO:0016787">
    <property type="term" value="F:hydrolase activity"/>
    <property type="evidence" value="ECO:0007669"/>
    <property type="project" value="UniProtKB-KW"/>
</dbReference>
<evidence type="ECO:0000256" key="2">
    <source>
        <dbReference type="ARBA" id="ARBA00004123"/>
    </source>
</evidence>
<dbReference type="InterPro" id="IPR024752">
    <property type="entry name" value="Myb/SANT-like_dom"/>
</dbReference>
<keyword evidence="4" id="KW-0540">Nuclease</keyword>
<protein>
    <recommendedName>
        <fullName evidence="14">Transposase</fullName>
    </recommendedName>
</protein>
<evidence type="ECO:0000259" key="10">
    <source>
        <dbReference type="Pfam" id="PF13359"/>
    </source>
</evidence>
<evidence type="ECO:0008006" key="14">
    <source>
        <dbReference type="Google" id="ProtNLM"/>
    </source>
</evidence>
<dbReference type="GO" id="GO:0046872">
    <property type="term" value="F:metal ion binding"/>
    <property type="evidence" value="ECO:0007669"/>
    <property type="project" value="UniProtKB-KW"/>
</dbReference>
<gene>
    <name evidence="12" type="ORF">L1049_027688</name>
</gene>
<dbReference type="PANTHER" id="PTHR22930">
    <property type="match status" value="1"/>
</dbReference>
<organism evidence="12 13">
    <name type="scientific">Liquidambar formosana</name>
    <name type="common">Formosan gum</name>
    <dbReference type="NCBI Taxonomy" id="63359"/>
    <lineage>
        <taxon>Eukaryota</taxon>
        <taxon>Viridiplantae</taxon>
        <taxon>Streptophyta</taxon>
        <taxon>Embryophyta</taxon>
        <taxon>Tracheophyta</taxon>
        <taxon>Spermatophyta</taxon>
        <taxon>Magnoliopsida</taxon>
        <taxon>eudicotyledons</taxon>
        <taxon>Gunneridae</taxon>
        <taxon>Pentapetalae</taxon>
        <taxon>Saxifragales</taxon>
        <taxon>Altingiaceae</taxon>
        <taxon>Liquidambar</taxon>
    </lineage>
</organism>
<evidence type="ECO:0000259" key="11">
    <source>
        <dbReference type="Pfam" id="PF26138"/>
    </source>
</evidence>
<dbReference type="Proteomes" id="UP001415857">
    <property type="component" value="Unassembled WGS sequence"/>
</dbReference>
<comment type="similarity">
    <text evidence="3">Belongs to the HARBI1 family.</text>
</comment>
<name>A0AAP0RHT6_LIQFO</name>
<feature type="region of interest" description="Disordered" evidence="8">
    <location>
        <begin position="547"/>
        <end position="587"/>
    </location>
</feature>
<keyword evidence="13" id="KW-1185">Reference proteome</keyword>
<evidence type="ECO:0000256" key="8">
    <source>
        <dbReference type="SAM" id="MobiDB-lite"/>
    </source>
</evidence>
<dbReference type="InterPro" id="IPR058353">
    <property type="entry name" value="DUF8040"/>
</dbReference>
<accession>A0AAP0RHT6</accession>
<dbReference type="EMBL" id="JBBPBK010000009">
    <property type="protein sequence ID" value="KAK9278129.1"/>
    <property type="molecule type" value="Genomic_DNA"/>
</dbReference>
<feature type="compositionally biased region" description="Polar residues" evidence="8">
    <location>
        <begin position="550"/>
        <end position="560"/>
    </location>
</feature>
<evidence type="ECO:0000256" key="6">
    <source>
        <dbReference type="ARBA" id="ARBA00022801"/>
    </source>
</evidence>
<dbReference type="InterPro" id="IPR027806">
    <property type="entry name" value="HARBI1_dom"/>
</dbReference>
<keyword evidence="5" id="KW-0479">Metal-binding</keyword>
<feature type="domain" description="DUF8040" evidence="11">
    <location>
        <begin position="59"/>
        <end position="148"/>
    </location>
</feature>
<evidence type="ECO:0000256" key="4">
    <source>
        <dbReference type="ARBA" id="ARBA00022722"/>
    </source>
</evidence>
<evidence type="ECO:0000313" key="13">
    <source>
        <dbReference type="Proteomes" id="UP001415857"/>
    </source>
</evidence>